<feature type="non-terminal residue" evidence="6">
    <location>
        <position position="207"/>
    </location>
</feature>
<dbReference type="EMBL" id="VYZK01001443">
    <property type="protein sequence ID" value="NWT76842.1"/>
    <property type="molecule type" value="Genomic_DNA"/>
</dbReference>
<dbReference type="InterPro" id="IPR011009">
    <property type="entry name" value="Kinase-like_dom_sf"/>
</dbReference>
<evidence type="ECO:0000256" key="1">
    <source>
        <dbReference type="ARBA" id="ARBA00008874"/>
    </source>
</evidence>
<dbReference type="Pfam" id="PF00069">
    <property type="entry name" value="Pkinase"/>
    <property type="match status" value="1"/>
</dbReference>
<dbReference type="PANTHER" id="PTHR45832:SF22">
    <property type="entry name" value="SERINE_THREONINE-PROTEIN KINASE SAMKA-RELATED"/>
    <property type="match status" value="1"/>
</dbReference>
<feature type="domain" description="Protein kinase" evidence="5">
    <location>
        <begin position="1"/>
        <end position="182"/>
    </location>
</feature>
<keyword evidence="6" id="KW-0808">Transferase</keyword>
<evidence type="ECO:0000256" key="3">
    <source>
        <dbReference type="ARBA" id="ARBA00022741"/>
    </source>
</evidence>
<dbReference type="EC" id="2.7.11.1" evidence="2"/>
<reference evidence="6 7" key="1">
    <citation type="submission" date="2019-09" db="EMBL/GenBank/DDBJ databases">
        <title>Bird 10,000 Genomes (B10K) Project - Family phase.</title>
        <authorList>
            <person name="Zhang G."/>
        </authorList>
    </citation>
    <scope>NUCLEOTIDE SEQUENCE [LARGE SCALE GENOMIC DNA]</scope>
    <source>
        <strain evidence="6">B10K-DU-013-18</strain>
        <tissue evidence="6">Muscle</tissue>
    </source>
</reference>
<sequence>SHLVGKEFWLVMEYVDRGTLKDVISETHRSAVDIAAATWDARDPICLYFLHSSQVKEIRRDVKSCHILLITNSSFKLVDFGLFALLTPEQSRWSSVASTSGWMVPEVVTGQPYGPKMDTEQEVPYRNETPVSAQLLTARGGRPQLRQPNRCSPCLRDFLSCCLQTDVTCRWSAKRLLEHSFVTSAKQGSTLASLIISVKRRTENLTL</sequence>
<proteinExistence type="inferred from homology"/>
<evidence type="ECO:0000256" key="2">
    <source>
        <dbReference type="ARBA" id="ARBA00012513"/>
    </source>
</evidence>
<dbReference type="InterPro" id="IPR000719">
    <property type="entry name" value="Prot_kinase_dom"/>
</dbReference>
<evidence type="ECO:0000256" key="4">
    <source>
        <dbReference type="ARBA" id="ARBA00022840"/>
    </source>
</evidence>
<dbReference type="GO" id="GO:0005524">
    <property type="term" value="F:ATP binding"/>
    <property type="evidence" value="ECO:0007669"/>
    <property type="project" value="UniProtKB-KW"/>
</dbReference>
<dbReference type="OrthoDB" id="9210033at2759"/>
<dbReference type="Proteomes" id="UP000566454">
    <property type="component" value="Unassembled WGS sequence"/>
</dbReference>
<dbReference type="PANTHER" id="PTHR45832">
    <property type="entry name" value="SERINE/THREONINE-PROTEIN KINASE SAMKA-RELATED-RELATED"/>
    <property type="match status" value="1"/>
</dbReference>
<comment type="similarity">
    <text evidence="1">Belongs to the protein kinase superfamily. STE Ser/Thr protein kinase family. STE20 subfamily.</text>
</comment>
<dbReference type="PROSITE" id="PS50011">
    <property type="entry name" value="PROTEIN_KINASE_DOM"/>
    <property type="match status" value="1"/>
</dbReference>
<keyword evidence="4" id="KW-0067">ATP-binding</keyword>
<evidence type="ECO:0000259" key="5">
    <source>
        <dbReference type="PROSITE" id="PS50011"/>
    </source>
</evidence>
<protein>
    <recommendedName>
        <fullName evidence="2">non-specific serine/threonine protein kinase</fullName>
        <ecNumber evidence="2">2.7.11.1</ecNumber>
    </recommendedName>
</protein>
<comment type="caution">
    <text evidence="6">The sequence shown here is derived from an EMBL/GenBank/DDBJ whole genome shotgun (WGS) entry which is preliminary data.</text>
</comment>
<feature type="non-terminal residue" evidence="6">
    <location>
        <position position="1"/>
    </location>
</feature>
<evidence type="ECO:0000313" key="6">
    <source>
        <dbReference type="EMBL" id="NWT76842.1"/>
    </source>
</evidence>
<name>A0A7K5RAQ1_9PASE</name>
<accession>A0A7K5RAQ1</accession>
<organism evidence="6 7">
    <name type="scientific">Prunella himalayana</name>
    <dbReference type="NCBI Taxonomy" id="670356"/>
    <lineage>
        <taxon>Eukaryota</taxon>
        <taxon>Metazoa</taxon>
        <taxon>Chordata</taxon>
        <taxon>Craniata</taxon>
        <taxon>Vertebrata</taxon>
        <taxon>Euteleostomi</taxon>
        <taxon>Archelosauria</taxon>
        <taxon>Archosauria</taxon>
        <taxon>Dinosauria</taxon>
        <taxon>Saurischia</taxon>
        <taxon>Theropoda</taxon>
        <taxon>Coelurosauria</taxon>
        <taxon>Aves</taxon>
        <taxon>Neognathae</taxon>
        <taxon>Neoaves</taxon>
        <taxon>Telluraves</taxon>
        <taxon>Australaves</taxon>
        <taxon>Passeriformes</taxon>
        <taxon>Passeroidea</taxon>
        <taxon>Prunellidae</taxon>
        <taxon>Prunella</taxon>
    </lineage>
</organism>
<evidence type="ECO:0000313" key="7">
    <source>
        <dbReference type="Proteomes" id="UP000566454"/>
    </source>
</evidence>
<dbReference type="SMART" id="SM00220">
    <property type="entry name" value="S_TKc"/>
    <property type="match status" value="1"/>
</dbReference>
<keyword evidence="3" id="KW-0547">Nucleotide-binding</keyword>
<gene>
    <name evidence="6" type="primary">Pak1_3</name>
    <name evidence="6" type="ORF">PRUHIM_R05559</name>
</gene>
<dbReference type="AlphaFoldDB" id="A0A7K5RAQ1"/>
<keyword evidence="6" id="KW-0418">Kinase</keyword>
<keyword evidence="7" id="KW-1185">Reference proteome</keyword>
<dbReference type="Gene3D" id="1.10.510.10">
    <property type="entry name" value="Transferase(Phosphotransferase) domain 1"/>
    <property type="match status" value="1"/>
</dbReference>
<dbReference type="GO" id="GO:0004674">
    <property type="term" value="F:protein serine/threonine kinase activity"/>
    <property type="evidence" value="ECO:0007669"/>
    <property type="project" value="UniProtKB-EC"/>
</dbReference>
<dbReference type="InterPro" id="IPR051931">
    <property type="entry name" value="PAK3-like"/>
</dbReference>
<dbReference type="SUPFAM" id="SSF56112">
    <property type="entry name" value="Protein kinase-like (PK-like)"/>
    <property type="match status" value="1"/>
</dbReference>